<proteinExistence type="predicted"/>
<gene>
    <name evidence="1" type="ORF">NFC81_03965</name>
</gene>
<sequence>MQGCRQLIIFASMIWVGTSHGMDFDDFSFDDFSSVTGDFTTVSTPPSVRTVIEQRIDGQHDDALAGWSTRIKTELTQPLNAHVFFNLDGGLDLHWPTEWNGEDTDWVRTQGRIDKATLETSRDQWQASVGLQSLVWGKVEGAGAVDVASPQALSLGSDISGSKVAQFMLIGNWYRGNQQLGVFLTPKPGFSIDLGADADLTKIDLTDPSLPVLQNIGTAMAEAPPEFGLSALTQLGRLELSLYGARLVPDLPVIDSNTGDIFLDPYWLAGLSATYPLGNTLLKADLAYKNELVPAQANDGMLSALGEARDRLDAAVGLEHNHRRWGMFLTFVTLEAWLDNEGLSDDERLTGNLAASWQKAFVNDQLTTGLTAFTTLQRDTLVSIGTLGYDYSDAWNLGLSLTHYWANDGSPLAAQNGEVHYQATAAFSF</sequence>
<protein>
    <recommendedName>
        <fullName evidence="2">DUF5723 domain-containing protein</fullName>
    </recommendedName>
</protein>
<accession>A0AB38YIQ4</accession>
<evidence type="ECO:0000313" key="1">
    <source>
        <dbReference type="EMBL" id="WLD58951.1"/>
    </source>
</evidence>
<evidence type="ECO:0008006" key="2">
    <source>
        <dbReference type="Google" id="ProtNLM"/>
    </source>
</evidence>
<reference evidence="1" key="1">
    <citation type="submission" date="2022-07" db="EMBL/GenBank/DDBJ databases">
        <title>Complete genome sequence of Salinispirillum sp. LH10-3-1 capable of multiple carbohydrate inversion isolated from a soda lake.</title>
        <authorList>
            <person name="Liu J."/>
            <person name="Zhai Y."/>
            <person name="Zhang H."/>
            <person name="Yang H."/>
            <person name="Qu J."/>
            <person name="Li J."/>
        </authorList>
    </citation>
    <scope>NUCLEOTIDE SEQUENCE</scope>
    <source>
        <strain evidence="1">LH 10-3-1</strain>
    </source>
</reference>
<dbReference type="RefSeq" id="WP_304996239.1">
    <property type="nucleotide sequence ID" value="NZ_CP101717.1"/>
</dbReference>
<dbReference type="EMBL" id="CP101717">
    <property type="protein sequence ID" value="WLD58951.1"/>
    <property type="molecule type" value="Genomic_DNA"/>
</dbReference>
<organism evidence="1">
    <name type="scientific">Salinispirillum sp. LH 10-3-1</name>
    <dbReference type="NCBI Taxonomy" id="2952525"/>
    <lineage>
        <taxon>Bacteria</taxon>
        <taxon>Pseudomonadati</taxon>
        <taxon>Pseudomonadota</taxon>
        <taxon>Gammaproteobacteria</taxon>
        <taxon>Oceanospirillales</taxon>
        <taxon>Saccharospirillaceae</taxon>
        <taxon>Salinispirillum</taxon>
    </lineage>
</organism>
<name>A0AB38YIQ4_9GAMM</name>
<dbReference type="AlphaFoldDB" id="A0AB38YIQ4"/>